<dbReference type="SMART" id="SM00358">
    <property type="entry name" value="DSRM"/>
    <property type="match status" value="1"/>
</dbReference>
<feature type="binding site" evidence="9">
    <location>
        <position position="57"/>
    </location>
    <ligand>
        <name>Mg(2+)</name>
        <dbReference type="ChEBI" id="CHEBI:18420"/>
    </ligand>
</feature>
<dbReference type="FunFam" id="1.10.1520.10:FF:000001">
    <property type="entry name" value="Ribonuclease 3"/>
    <property type="match status" value="1"/>
</dbReference>
<organism evidence="12 13">
    <name type="scientific">Trueperella pyogenes</name>
    <dbReference type="NCBI Taxonomy" id="1661"/>
    <lineage>
        <taxon>Bacteria</taxon>
        <taxon>Bacillati</taxon>
        <taxon>Actinomycetota</taxon>
        <taxon>Actinomycetes</taxon>
        <taxon>Actinomycetales</taxon>
        <taxon>Actinomycetaceae</taxon>
        <taxon>Trueperella</taxon>
    </lineage>
</organism>
<dbReference type="GO" id="GO:0019843">
    <property type="term" value="F:rRNA binding"/>
    <property type="evidence" value="ECO:0007669"/>
    <property type="project" value="UniProtKB-KW"/>
</dbReference>
<keyword evidence="3 9" id="KW-0698">rRNA processing</keyword>
<dbReference type="GO" id="GO:0010468">
    <property type="term" value="P:regulation of gene expression"/>
    <property type="evidence" value="ECO:0007669"/>
    <property type="project" value="TreeGrafter"/>
</dbReference>
<keyword evidence="8 9" id="KW-0694">RNA-binding</keyword>
<dbReference type="CDD" id="cd00593">
    <property type="entry name" value="RIBOc"/>
    <property type="match status" value="1"/>
</dbReference>
<keyword evidence="6 9" id="KW-0255">Endonuclease</keyword>
<feature type="domain" description="RNase III" evidence="11">
    <location>
        <begin position="33"/>
        <end position="144"/>
    </location>
</feature>
<dbReference type="EMBL" id="CP033905">
    <property type="protein sequence ID" value="AZR06280.1"/>
    <property type="molecule type" value="Genomic_DNA"/>
</dbReference>
<comment type="subcellular location">
    <subcellularLocation>
        <location evidence="9">Cytoplasm</location>
    </subcellularLocation>
</comment>
<evidence type="ECO:0000256" key="3">
    <source>
        <dbReference type="ARBA" id="ARBA00022552"/>
    </source>
</evidence>
<dbReference type="PROSITE" id="PS00517">
    <property type="entry name" value="RNASE_3_1"/>
    <property type="match status" value="1"/>
</dbReference>
<dbReference type="GO" id="GO:0008033">
    <property type="term" value="P:tRNA processing"/>
    <property type="evidence" value="ECO:0007669"/>
    <property type="project" value="UniProtKB-KW"/>
</dbReference>
<dbReference type="InterPro" id="IPR000999">
    <property type="entry name" value="RNase_III_dom"/>
</dbReference>
<dbReference type="GO" id="GO:0004525">
    <property type="term" value="F:ribonuclease III activity"/>
    <property type="evidence" value="ECO:0007669"/>
    <property type="project" value="UniProtKB-UniRule"/>
</dbReference>
<evidence type="ECO:0000313" key="13">
    <source>
        <dbReference type="Proteomes" id="UP000275951"/>
    </source>
</evidence>
<dbReference type="Proteomes" id="UP000275951">
    <property type="component" value="Chromosome"/>
</dbReference>
<dbReference type="CDD" id="cd10845">
    <property type="entry name" value="DSRM_RNAse_III_family"/>
    <property type="match status" value="1"/>
</dbReference>
<evidence type="ECO:0000256" key="7">
    <source>
        <dbReference type="ARBA" id="ARBA00022801"/>
    </source>
</evidence>
<dbReference type="PROSITE" id="PS50137">
    <property type="entry name" value="DS_RBD"/>
    <property type="match status" value="1"/>
</dbReference>
<dbReference type="Gene3D" id="1.10.1520.10">
    <property type="entry name" value="Ribonuclease III domain"/>
    <property type="match status" value="1"/>
</dbReference>
<evidence type="ECO:0000259" key="10">
    <source>
        <dbReference type="PROSITE" id="PS50137"/>
    </source>
</evidence>
<evidence type="ECO:0000256" key="8">
    <source>
        <dbReference type="ARBA" id="ARBA00022884"/>
    </source>
</evidence>
<comment type="subunit">
    <text evidence="9">Homodimer.</text>
</comment>
<evidence type="ECO:0000256" key="6">
    <source>
        <dbReference type="ARBA" id="ARBA00022759"/>
    </source>
</evidence>
<keyword evidence="9" id="KW-0460">Magnesium</keyword>
<feature type="active site" evidence="9">
    <location>
        <position position="61"/>
    </location>
</feature>
<protein>
    <recommendedName>
        <fullName evidence="9">Ribonuclease 3</fullName>
        <ecNumber evidence="9">3.1.26.3</ecNumber>
    </recommendedName>
    <alternativeName>
        <fullName evidence="9">Ribonuclease III</fullName>
        <shortName evidence="9">RNase III</shortName>
    </alternativeName>
</protein>
<name>A0A3Q9GF25_9ACTO</name>
<evidence type="ECO:0000256" key="1">
    <source>
        <dbReference type="ARBA" id="ARBA00000109"/>
    </source>
</evidence>
<keyword evidence="4 9" id="KW-0507">mRNA processing</keyword>
<reference evidence="12 13" key="1">
    <citation type="submission" date="2018-11" db="EMBL/GenBank/DDBJ databases">
        <title>Multidrug-resistant genes are associated with an 42-kb island TGI1 carrying a complex class 1 integron in a Trueperella pyogenes.</title>
        <authorList>
            <person name="Dong W."/>
        </authorList>
    </citation>
    <scope>NUCLEOTIDE SEQUENCE [LARGE SCALE GENOMIC DNA]</scope>
    <source>
        <strain evidence="12 13">TP4</strain>
    </source>
</reference>
<keyword evidence="9" id="KW-0819">tRNA processing</keyword>
<proteinExistence type="inferred from homology"/>
<sequence length="239" mass="26324">MRWLLSWRLRRKGVHKPVTPREIDAWGATIAADYLEAALTHRSWAYEHDGEHLERLEFLGDSILGAVVAAYIFAQSPELDEGDMSKIKAAAVSERSLAQIARRLRLGDFIKLGRGEEMSGGRDKDSILADTVEALIGATFLTHGVEVTNDVVLRHLIVQIEAAAKMGPALDWRTAFEEKARSLGITGNLTYEIVGEGPDHARVYTASVFIDGQKRGTGVATSQKQAKLEACKDAYHLLD</sequence>
<comment type="function">
    <text evidence="9">Digests double-stranded RNA. Involved in the processing of primary rRNA transcript to yield the immediate precursors to the large and small rRNAs (23S and 16S). Processes some mRNAs, and tRNAs when they are encoded in the rRNA operon. Processes pre-crRNA and tracrRNA of type II CRISPR loci if present in the organism.</text>
</comment>
<dbReference type="PANTHER" id="PTHR11207:SF0">
    <property type="entry name" value="RIBONUCLEASE 3"/>
    <property type="match status" value="1"/>
</dbReference>
<dbReference type="GO" id="GO:0003725">
    <property type="term" value="F:double-stranded RNA binding"/>
    <property type="evidence" value="ECO:0007669"/>
    <property type="project" value="TreeGrafter"/>
</dbReference>
<dbReference type="EC" id="3.1.26.3" evidence="9"/>
<evidence type="ECO:0000256" key="9">
    <source>
        <dbReference type="HAMAP-Rule" id="MF_00104"/>
    </source>
</evidence>
<feature type="active site" evidence="9">
    <location>
        <position position="133"/>
    </location>
</feature>
<evidence type="ECO:0000256" key="5">
    <source>
        <dbReference type="ARBA" id="ARBA00022722"/>
    </source>
</evidence>
<keyword evidence="9" id="KW-0963">Cytoplasm</keyword>
<dbReference type="InterPro" id="IPR014720">
    <property type="entry name" value="dsRBD_dom"/>
</dbReference>
<comment type="cofactor">
    <cofactor evidence="9">
        <name>Mg(2+)</name>
        <dbReference type="ChEBI" id="CHEBI:18420"/>
    </cofactor>
</comment>
<dbReference type="InterPro" id="IPR011907">
    <property type="entry name" value="RNase_III"/>
</dbReference>
<dbReference type="AlphaFoldDB" id="A0A3Q9GF25"/>
<evidence type="ECO:0000256" key="2">
    <source>
        <dbReference type="ARBA" id="ARBA00010183"/>
    </source>
</evidence>
<dbReference type="HAMAP" id="MF_00104">
    <property type="entry name" value="RNase_III"/>
    <property type="match status" value="1"/>
</dbReference>
<dbReference type="GO" id="GO:0005737">
    <property type="term" value="C:cytoplasm"/>
    <property type="evidence" value="ECO:0007669"/>
    <property type="project" value="UniProtKB-SubCell"/>
</dbReference>
<dbReference type="Gene3D" id="3.30.160.20">
    <property type="match status" value="1"/>
</dbReference>
<dbReference type="OrthoDB" id="9805026at2"/>
<dbReference type="GO" id="GO:0046872">
    <property type="term" value="F:metal ion binding"/>
    <property type="evidence" value="ECO:0007669"/>
    <property type="project" value="UniProtKB-KW"/>
</dbReference>
<dbReference type="SUPFAM" id="SSF69065">
    <property type="entry name" value="RNase III domain-like"/>
    <property type="match status" value="1"/>
</dbReference>
<evidence type="ECO:0000313" key="12">
    <source>
        <dbReference type="EMBL" id="AZR06280.1"/>
    </source>
</evidence>
<dbReference type="SUPFAM" id="SSF54768">
    <property type="entry name" value="dsRNA-binding domain-like"/>
    <property type="match status" value="1"/>
</dbReference>
<dbReference type="Pfam" id="PF14622">
    <property type="entry name" value="Ribonucleas_3_3"/>
    <property type="match status" value="1"/>
</dbReference>
<keyword evidence="7 9" id="KW-0378">Hydrolase</keyword>
<comment type="catalytic activity">
    <reaction evidence="1 9">
        <text>Endonucleolytic cleavage to 5'-phosphomonoester.</text>
        <dbReference type="EC" id="3.1.26.3"/>
    </reaction>
</comment>
<keyword evidence="9" id="KW-0479">Metal-binding</keyword>
<evidence type="ECO:0000256" key="4">
    <source>
        <dbReference type="ARBA" id="ARBA00022664"/>
    </source>
</evidence>
<dbReference type="PROSITE" id="PS50142">
    <property type="entry name" value="RNASE_3_2"/>
    <property type="match status" value="1"/>
</dbReference>
<feature type="domain" description="DRBM" evidence="10">
    <location>
        <begin position="171"/>
        <end position="239"/>
    </location>
</feature>
<dbReference type="PANTHER" id="PTHR11207">
    <property type="entry name" value="RIBONUCLEASE III"/>
    <property type="match status" value="1"/>
</dbReference>
<dbReference type="InterPro" id="IPR036389">
    <property type="entry name" value="RNase_III_sf"/>
</dbReference>
<dbReference type="Pfam" id="PF00035">
    <property type="entry name" value="dsrm"/>
    <property type="match status" value="1"/>
</dbReference>
<feature type="binding site" evidence="9">
    <location>
        <position position="130"/>
    </location>
    <ligand>
        <name>Mg(2+)</name>
        <dbReference type="ChEBI" id="CHEBI:18420"/>
    </ligand>
</feature>
<dbReference type="GO" id="GO:0006364">
    <property type="term" value="P:rRNA processing"/>
    <property type="evidence" value="ECO:0007669"/>
    <property type="project" value="UniProtKB-UniRule"/>
</dbReference>
<dbReference type="NCBIfam" id="TIGR02191">
    <property type="entry name" value="RNaseIII"/>
    <property type="match status" value="1"/>
</dbReference>
<dbReference type="SMART" id="SM00535">
    <property type="entry name" value="RIBOc"/>
    <property type="match status" value="1"/>
</dbReference>
<accession>A0A3Q9GF25</accession>
<feature type="binding site" evidence="9">
    <location>
        <position position="133"/>
    </location>
    <ligand>
        <name>Mg(2+)</name>
        <dbReference type="ChEBI" id="CHEBI:18420"/>
    </ligand>
</feature>
<comment type="similarity">
    <text evidence="2">Belongs to the ribonuclease III family.</text>
</comment>
<gene>
    <name evidence="9 12" type="primary">rnc</name>
    <name evidence="12" type="ORF">EBQ10_02545</name>
</gene>
<evidence type="ECO:0000259" key="11">
    <source>
        <dbReference type="PROSITE" id="PS50142"/>
    </source>
</evidence>
<keyword evidence="5 9" id="KW-0540">Nuclease</keyword>
<dbReference type="GO" id="GO:0006397">
    <property type="term" value="P:mRNA processing"/>
    <property type="evidence" value="ECO:0007669"/>
    <property type="project" value="UniProtKB-UniRule"/>
</dbReference>
<keyword evidence="9" id="KW-0699">rRNA-binding</keyword>